<dbReference type="GO" id="GO:0008270">
    <property type="term" value="F:zinc ion binding"/>
    <property type="evidence" value="ECO:0007669"/>
    <property type="project" value="InterPro"/>
</dbReference>
<keyword evidence="9" id="KW-0540">Nuclease</keyword>
<dbReference type="InterPro" id="IPR001719">
    <property type="entry name" value="AP_endonuc_2"/>
</dbReference>
<evidence type="ECO:0000256" key="5">
    <source>
        <dbReference type="ARBA" id="ARBA00022801"/>
    </source>
</evidence>
<dbReference type="SUPFAM" id="SSF51658">
    <property type="entry name" value="Xylose isomerase-like"/>
    <property type="match status" value="1"/>
</dbReference>
<accession>A0A170QBA8</accession>
<dbReference type="CDD" id="cd00019">
    <property type="entry name" value="AP2Ec"/>
    <property type="match status" value="1"/>
</dbReference>
<dbReference type="InterPro" id="IPR018246">
    <property type="entry name" value="AP_endonuc_F2_Zn_BS"/>
</dbReference>
<evidence type="ECO:0000256" key="3">
    <source>
        <dbReference type="ARBA" id="ARBA00022723"/>
    </source>
</evidence>
<dbReference type="PANTHER" id="PTHR21445">
    <property type="entry name" value="ENDONUCLEASE IV ENDODEOXYRIBONUCLEASE IV"/>
    <property type="match status" value="1"/>
</dbReference>
<proteinExistence type="inferred from homology"/>
<dbReference type="PROSITE" id="PS00731">
    <property type="entry name" value="AP_NUCLEASE_F2_3"/>
    <property type="match status" value="1"/>
</dbReference>
<evidence type="ECO:0000259" key="8">
    <source>
        <dbReference type="Pfam" id="PF01261"/>
    </source>
</evidence>
<dbReference type="Gene3D" id="3.20.20.150">
    <property type="entry name" value="Divalent-metal-dependent TIM barrel enzymes"/>
    <property type="match status" value="1"/>
</dbReference>
<evidence type="ECO:0000256" key="2">
    <source>
        <dbReference type="ARBA" id="ARBA00005340"/>
    </source>
</evidence>
<dbReference type="HAMAP" id="MF_00152">
    <property type="entry name" value="Nfo"/>
    <property type="match status" value="1"/>
</dbReference>
<dbReference type="InterPro" id="IPR036237">
    <property type="entry name" value="Xyl_isomerase-like_sf"/>
</dbReference>
<name>A0A170QBA8_9ZZZZ</name>
<feature type="domain" description="Xylose isomerase-like TIM barrel" evidence="8">
    <location>
        <begin position="21"/>
        <end position="275"/>
    </location>
</feature>
<dbReference type="AlphaFoldDB" id="A0A170QBA8"/>
<keyword evidence="5 9" id="KW-0378">Hydrolase</keyword>
<dbReference type="EMBL" id="FAXA01000454">
    <property type="protein sequence ID" value="CUV03687.1"/>
    <property type="molecule type" value="Genomic_DNA"/>
</dbReference>
<dbReference type="NCBIfam" id="TIGR00587">
    <property type="entry name" value="nfo"/>
    <property type="match status" value="1"/>
</dbReference>
<keyword evidence="4" id="KW-0227">DNA damage</keyword>
<dbReference type="FunFam" id="3.20.20.150:FF:000001">
    <property type="entry name" value="Probable endonuclease 4"/>
    <property type="match status" value="1"/>
</dbReference>
<dbReference type="GO" id="GO:0003677">
    <property type="term" value="F:DNA binding"/>
    <property type="evidence" value="ECO:0007669"/>
    <property type="project" value="InterPro"/>
</dbReference>
<evidence type="ECO:0000256" key="7">
    <source>
        <dbReference type="ARBA" id="ARBA00023204"/>
    </source>
</evidence>
<dbReference type="InterPro" id="IPR013022">
    <property type="entry name" value="Xyl_isomerase-like_TIM-brl"/>
</dbReference>
<dbReference type="GO" id="GO:0006284">
    <property type="term" value="P:base-excision repair"/>
    <property type="evidence" value="ECO:0007669"/>
    <property type="project" value="TreeGrafter"/>
</dbReference>
<dbReference type="EC" id="3.1.21.2" evidence="9"/>
<evidence type="ECO:0000256" key="6">
    <source>
        <dbReference type="ARBA" id="ARBA00022833"/>
    </source>
</evidence>
<keyword evidence="7" id="KW-0234">DNA repair</keyword>
<dbReference type="PROSITE" id="PS00729">
    <property type="entry name" value="AP_NUCLEASE_F2_1"/>
    <property type="match status" value="1"/>
</dbReference>
<organism evidence="9">
    <name type="scientific">hydrothermal vent metagenome</name>
    <dbReference type="NCBI Taxonomy" id="652676"/>
    <lineage>
        <taxon>unclassified sequences</taxon>
        <taxon>metagenomes</taxon>
        <taxon>ecological metagenomes</taxon>
    </lineage>
</organism>
<sequence>MKIGAHVSTAGGISNAVTRGQAIGCEAIQIFGSSPQAWAFKPVSGEQIERFKQGLIDAGIGSVFLHAIYLINLGTPSEETLQKGIDSLINYMNLAADIGADGVIVHPGSHGGRGFEAVLPQAAEAIKTVLDTAPEGPCLAVENMAGMGQHIGAKFDELGWILDAVDSPRLKICLDTQHAFAAGYDLTNPQGIQAMLAELDSGPGSANVAAVHANDSKRVCGSGVDRHDNIGDGFIGEEGFAAIMTNSAFAEVPFLLEVPGFEGKGPDQQNMDILKKIRSQVGLSS</sequence>
<dbReference type="GO" id="GO:0003906">
    <property type="term" value="F:DNA-(apurinic or apyrimidinic site) endonuclease activity"/>
    <property type="evidence" value="ECO:0007669"/>
    <property type="project" value="TreeGrafter"/>
</dbReference>
<protein>
    <submittedName>
        <fullName evidence="9">Endonuclease IV</fullName>
        <ecNumber evidence="9">3.1.21.2</ecNumber>
    </submittedName>
</protein>
<keyword evidence="3" id="KW-0479">Metal-binding</keyword>
<dbReference type="GO" id="GO:0008081">
    <property type="term" value="F:phosphoric diester hydrolase activity"/>
    <property type="evidence" value="ECO:0007669"/>
    <property type="project" value="TreeGrafter"/>
</dbReference>
<evidence type="ECO:0000256" key="4">
    <source>
        <dbReference type="ARBA" id="ARBA00022763"/>
    </source>
</evidence>
<evidence type="ECO:0000256" key="1">
    <source>
        <dbReference type="ARBA" id="ARBA00001947"/>
    </source>
</evidence>
<keyword evidence="9" id="KW-0255">Endonuclease</keyword>
<comment type="cofactor">
    <cofactor evidence="1">
        <name>Zn(2+)</name>
        <dbReference type="ChEBI" id="CHEBI:29105"/>
    </cofactor>
</comment>
<dbReference type="GO" id="GO:0008833">
    <property type="term" value="F:deoxyribonuclease IV (phage-T4-induced) activity"/>
    <property type="evidence" value="ECO:0007669"/>
    <property type="project" value="UniProtKB-EC"/>
</dbReference>
<keyword evidence="6" id="KW-0862">Zinc</keyword>
<dbReference type="PROSITE" id="PS51432">
    <property type="entry name" value="AP_NUCLEASE_F2_4"/>
    <property type="match status" value="1"/>
</dbReference>
<evidence type="ECO:0000313" key="9">
    <source>
        <dbReference type="EMBL" id="CUV03687.1"/>
    </source>
</evidence>
<comment type="similarity">
    <text evidence="2">Belongs to the AP endonuclease 2 family.</text>
</comment>
<gene>
    <name evidence="9" type="ORF">MGWOODY_Clf1040</name>
</gene>
<dbReference type="Pfam" id="PF01261">
    <property type="entry name" value="AP_endonuc_2"/>
    <property type="match status" value="1"/>
</dbReference>
<dbReference type="PANTHER" id="PTHR21445:SF0">
    <property type="entry name" value="APURINIC-APYRIMIDINIC ENDONUCLEASE"/>
    <property type="match status" value="1"/>
</dbReference>
<reference evidence="9" key="1">
    <citation type="submission" date="2015-10" db="EMBL/GenBank/DDBJ databases">
        <authorList>
            <person name="Gilbert D.G."/>
        </authorList>
    </citation>
    <scope>NUCLEOTIDE SEQUENCE</scope>
</reference>
<dbReference type="SMART" id="SM00518">
    <property type="entry name" value="AP2Ec"/>
    <property type="match status" value="1"/>
</dbReference>